<evidence type="ECO:0000313" key="10">
    <source>
        <dbReference type="EMBL" id="ALE01806.1"/>
    </source>
</evidence>
<evidence type="ECO:0000256" key="2">
    <source>
        <dbReference type="ARBA" id="ARBA00001946"/>
    </source>
</evidence>
<feature type="binding site" evidence="8">
    <location>
        <position position="85"/>
    </location>
    <ligand>
        <name>Mg(2+)</name>
        <dbReference type="ChEBI" id="CHEBI:18420"/>
        <label>1</label>
        <note>catalytic</note>
    </ligand>
</feature>
<feature type="binding site" evidence="8">
    <location>
        <position position="67"/>
    </location>
    <ligand>
        <name>Mg(2+)</name>
        <dbReference type="ChEBI" id="CHEBI:18420"/>
        <label>1</label>
        <note>catalytic</note>
    </ligand>
</feature>
<name>A0A0M4LFA5_9GAMM</name>
<dbReference type="STRING" id="1125411.W908_03975"/>
<accession>A0A0M4LFA5</accession>
<evidence type="ECO:0000313" key="11">
    <source>
        <dbReference type="Proteomes" id="UP000068905"/>
    </source>
</evidence>
<dbReference type="PROSITE" id="PS00630">
    <property type="entry name" value="IMP_2"/>
    <property type="match status" value="1"/>
</dbReference>
<keyword evidence="5 9" id="KW-0378">Hydrolase</keyword>
<dbReference type="Pfam" id="PF00459">
    <property type="entry name" value="Inositol_P"/>
    <property type="match status" value="1"/>
</dbReference>
<dbReference type="InterPro" id="IPR020583">
    <property type="entry name" value="Inositol_monoP_metal-BS"/>
</dbReference>
<feature type="binding site" evidence="8">
    <location>
        <position position="211"/>
    </location>
    <ligand>
        <name>Mg(2+)</name>
        <dbReference type="ChEBI" id="CHEBI:18420"/>
        <label>1</label>
        <note>catalytic</note>
    </ligand>
</feature>
<dbReference type="PROSITE" id="PS00629">
    <property type="entry name" value="IMP_1"/>
    <property type="match status" value="1"/>
</dbReference>
<dbReference type="EMBL" id="CP006911">
    <property type="protein sequence ID" value="ALE01806.1"/>
    <property type="molecule type" value="Genomic_DNA"/>
</dbReference>
<dbReference type="FunFam" id="3.30.540.10:FF:000003">
    <property type="entry name" value="Inositol-1-monophosphatase"/>
    <property type="match status" value="1"/>
</dbReference>
<evidence type="ECO:0000256" key="9">
    <source>
        <dbReference type="RuleBase" id="RU364068"/>
    </source>
</evidence>
<dbReference type="CDD" id="cd01639">
    <property type="entry name" value="IMPase"/>
    <property type="match status" value="1"/>
</dbReference>
<dbReference type="GO" id="GO:0006020">
    <property type="term" value="P:inositol metabolic process"/>
    <property type="evidence" value="ECO:0007669"/>
    <property type="project" value="TreeGrafter"/>
</dbReference>
<dbReference type="PANTHER" id="PTHR20854">
    <property type="entry name" value="INOSITOL MONOPHOSPHATASE"/>
    <property type="match status" value="1"/>
</dbReference>
<comment type="cofactor">
    <cofactor evidence="2 8 9">
        <name>Mg(2+)</name>
        <dbReference type="ChEBI" id="CHEBI:18420"/>
    </cofactor>
</comment>
<comment type="catalytic activity">
    <reaction evidence="1 9">
        <text>a myo-inositol phosphate + H2O = myo-inositol + phosphate</text>
        <dbReference type="Rhea" id="RHEA:24056"/>
        <dbReference type="ChEBI" id="CHEBI:15377"/>
        <dbReference type="ChEBI" id="CHEBI:17268"/>
        <dbReference type="ChEBI" id="CHEBI:43474"/>
        <dbReference type="ChEBI" id="CHEBI:84139"/>
        <dbReference type="EC" id="3.1.3.25"/>
    </reaction>
</comment>
<dbReference type="GO" id="GO:0007165">
    <property type="term" value="P:signal transduction"/>
    <property type="evidence" value="ECO:0007669"/>
    <property type="project" value="TreeGrafter"/>
</dbReference>
<dbReference type="InterPro" id="IPR022337">
    <property type="entry name" value="Inositol_monophosphatase_SuhB"/>
</dbReference>
<feature type="binding site" evidence="8">
    <location>
        <position position="86"/>
    </location>
    <ligand>
        <name>Mg(2+)</name>
        <dbReference type="ChEBI" id="CHEBI:18420"/>
        <label>1</label>
        <note>catalytic</note>
    </ligand>
</feature>
<protein>
    <recommendedName>
        <fullName evidence="9">Inositol-1-monophosphatase</fullName>
        <ecNumber evidence="9">3.1.3.25</ecNumber>
    </recommendedName>
</protein>
<reference evidence="10 11" key="1">
    <citation type="journal article" date="2015" name="Genome Announc.">
        <title>Genome Sequence of 'Candidatus Thioglobus singularis' Strain PS1, a Mixotroph from the SUP05 Clade of Marine Gammaproteobacteria.</title>
        <authorList>
            <person name="Marshall K.T."/>
            <person name="Morris R.M."/>
        </authorList>
    </citation>
    <scope>NUCLEOTIDE SEQUENCE [LARGE SCALE GENOMIC DNA]</scope>
    <source>
        <strain evidence="10 11">PS1</strain>
    </source>
</reference>
<dbReference type="EC" id="3.1.3.25" evidence="9"/>
<dbReference type="InterPro" id="IPR000760">
    <property type="entry name" value="Inositol_monophosphatase-like"/>
</dbReference>
<dbReference type="Proteomes" id="UP000068905">
    <property type="component" value="Chromosome"/>
</dbReference>
<keyword evidence="4 8" id="KW-0479">Metal-binding</keyword>
<dbReference type="InterPro" id="IPR020550">
    <property type="entry name" value="Inositol_monophosphatase_CS"/>
</dbReference>
<evidence type="ECO:0000256" key="5">
    <source>
        <dbReference type="ARBA" id="ARBA00022801"/>
    </source>
</evidence>
<feature type="binding site" evidence="8">
    <location>
        <position position="83"/>
    </location>
    <ligand>
        <name>Mg(2+)</name>
        <dbReference type="ChEBI" id="CHEBI:18420"/>
        <label>1</label>
        <note>catalytic</note>
    </ligand>
</feature>
<dbReference type="PRINTS" id="PR01959">
    <property type="entry name" value="SBIMPHPHTASE"/>
</dbReference>
<dbReference type="GO" id="GO:0008934">
    <property type="term" value="F:inositol monophosphate 1-phosphatase activity"/>
    <property type="evidence" value="ECO:0007669"/>
    <property type="project" value="InterPro"/>
</dbReference>
<keyword evidence="7 8" id="KW-0460">Magnesium</keyword>
<dbReference type="PANTHER" id="PTHR20854:SF4">
    <property type="entry name" value="INOSITOL-1-MONOPHOSPHATASE-RELATED"/>
    <property type="match status" value="1"/>
</dbReference>
<evidence type="ECO:0000256" key="4">
    <source>
        <dbReference type="ARBA" id="ARBA00022723"/>
    </source>
</evidence>
<dbReference type="GO" id="GO:0031564">
    <property type="term" value="P:transcription antitermination"/>
    <property type="evidence" value="ECO:0007669"/>
    <property type="project" value="UniProtKB-KW"/>
</dbReference>
<sequence>MHPTVNIAVRAARAAGDVILRYHNQVDILTIENKSINDFVSEVDKTAEKAIINEIKKAFPKHSILAEESGKTLGDDDFLWIIDPLDGTTNYLHGFPQYAVSIALLEKGVTSHAVIYDPFKEELFTASKGEGAYLNNERIRVTISKGLEDTLIGTGFPFKNPQHLDCYLDTFKAILPHVSDIRRAGAAALDLAYVAAGRLDGHWEIGLNSWDMAAGALLVKEAGGFIGDFSGRDKYMETGNVVAGNADAYKEILKKIHPHLTSDLQR</sequence>
<evidence type="ECO:0000256" key="1">
    <source>
        <dbReference type="ARBA" id="ARBA00001033"/>
    </source>
</evidence>
<keyword evidence="6" id="KW-0805">Transcription regulation</keyword>
<evidence type="ECO:0000256" key="3">
    <source>
        <dbReference type="ARBA" id="ARBA00009759"/>
    </source>
</evidence>
<dbReference type="InterPro" id="IPR033942">
    <property type="entry name" value="IMPase"/>
</dbReference>
<comment type="similarity">
    <text evidence="3 9">Belongs to the inositol monophosphatase superfamily.</text>
</comment>
<dbReference type="SUPFAM" id="SSF56655">
    <property type="entry name" value="Carbohydrate phosphatase"/>
    <property type="match status" value="1"/>
</dbReference>
<organism evidence="10 11">
    <name type="scientific">Candidatus Pseudothioglobus singularis PS1</name>
    <dbReference type="NCBI Taxonomy" id="1125411"/>
    <lineage>
        <taxon>Bacteria</taxon>
        <taxon>Pseudomonadati</taxon>
        <taxon>Pseudomonadota</taxon>
        <taxon>Gammaproteobacteria</taxon>
        <taxon>Candidatus Pseudothioglobaceae</taxon>
        <taxon>Candidatus Pseudothioglobus</taxon>
    </lineage>
</organism>
<evidence type="ECO:0000256" key="8">
    <source>
        <dbReference type="PIRSR" id="PIRSR600760-2"/>
    </source>
</evidence>
<evidence type="ECO:0000256" key="6">
    <source>
        <dbReference type="ARBA" id="ARBA00022814"/>
    </source>
</evidence>
<dbReference type="AlphaFoldDB" id="A0A0M4LFA5"/>
<dbReference type="GO" id="GO:0046854">
    <property type="term" value="P:phosphatidylinositol phosphate biosynthetic process"/>
    <property type="evidence" value="ECO:0007669"/>
    <property type="project" value="InterPro"/>
</dbReference>
<dbReference type="PATRIC" id="fig|1125411.7.peg.777"/>
<dbReference type="PRINTS" id="PR00377">
    <property type="entry name" value="IMPHPHTASES"/>
</dbReference>
<dbReference type="Gene3D" id="3.30.540.10">
    <property type="entry name" value="Fructose-1,6-Bisphosphatase, subunit A, domain 1"/>
    <property type="match status" value="1"/>
</dbReference>
<keyword evidence="11" id="KW-1185">Reference proteome</keyword>
<dbReference type="OrthoDB" id="9785695at2"/>
<dbReference type="GO" id="GO:0046872">
    <property type="term" value="F:metal ion binding"/>
    <property type="evidence" value="ECO:0007669"/>
    <property type="project" value="UniProtKB-KW"/>
</dbReference>
<keyword evidence="6" id="KW-0889">Transcription antitermination</keyword>
<evidence type="ECO:0000256" key="7">
    <source>
        <dbReference type="ARBA" id="ARBA00022842"/>
    </source>
</evidence>
<proteinExistence type="inferred from homology"/>
<dbReference type="RefSeq" id="WP_053820019.1">
    <property type="nucleotide sequence ID" value="NZ_CP006911.1"/>
</dbReference>
<keyword evidence="6" id="KW-0804">Transcription</keyword>
<gene>
    <name evidence="10" type="ORF">W908_03975</name>
</gene>
<dbReference type="KEGG" id="tsn:W908_03975"/>
<dbReference type="Gene3D" id="3.40.190.80">
    <property type="match status" value="1"/>
</dbReference>